<sequence>MSPQTATLLPTPTHRPIDHVCHQPNVSRRNEVAFEARILTERSCLNERTEDASPFSSTAHGMCGPWLEHAPGGYESCPEQESYCLCGHCSYDTPSLPPQSVDYLSVPPRRDEGIIKAVYLWREDEAECNPVLREAPRGSSSSDRTDLFEQPIRVFSLSHFRRTVDEAARERLVFYHVLPAIHRWYYRLVAMHASAVATSFRARWDSDLFCWQIERPFKWTDSAEPLLSQYCYDPNALILDSVDPLLTPHIVIHEAPEQDLRTLENISIPPQWCYYGYFLTHPFGCSGSCCNHHAYS</sequence>
<evidence type="ECO:0000313" key="2">
    <source>
        <dbReference type="Proteomes" id="UP000008370"/>
    </source>
</evidence>
<dbReference type="EMBL" id="JH930469">
    <property type="protein sequence ID" value="EKM59282.1"/>
    <property type="molecule type" value="Genomic_DNA"/>
</dbReference>
<dbReference type="HOGENOM" id="CLU_941832_0_0_1"/>
<proteinExistence type="predicted"/>
<dbReference type="AlphaFoldDB" id="K5X8R9"/>
<feature type="non-terminal residue" evidence="1">
    <location>
        <position position="296"/>
    </location>
</feature>
<dbReference type="KEGG" id="pco:PHACADRAFT_169800"/>
<protein>
    <submittedName>
        <fullName evidence="1">Uncharacterized protein</fullName>
    </submittedName>
</protein>
<organism evidence="1 2">
    <name type="scientific">Phanerochaete carnosa (strain HHB-10118-sp)</name>
    <name type="common">White-rot fungus</name>
    <name type="synonym">Peniophora carnosa</name>
    <dbReference type="NCBI Taxonomy" id="650164"/>
    <lineage>
        <taxon>Eukaryota</taxon>
        <taxon>Fungi</taxon>
        <taxon>Dikarya</taxon>
        <taxon>Basidiomycota</taxon>
        <taxon>Agaricomycotina</taxon>
        <taxon>Agaricomycetes</taxon>
        <taxon>Polyporales</taxon>
        <taxon>Phanerochaetaceae</taxon>
        <taxon>Phanerochaete</taxon>
    </lineage>
</organism>
<dbReference type="Proteomes" id="UP000008370">
    <property type="component" value="Unassembled WGS sequence"/>
</dbReference>
<dbReference type="InParanoid" id="K5X8R9"/>
<accession>K5X8R9</accession>
<name>K5X8R9_PHACS</name>
<evidence type="ECO:0000313" key="1">
    <source>
        <dbReference type="EMBL" id="EKM59282.1"/>
    </source>
</evidence>
<gene>
    <name evidence="1" type="ORF">PHACADRAFT_169800</name>
</gene>
<reference evidence="1 2" key="1">
    <citation type="journal article" date="2012" name="BMC Genomics">
        <title>Comparative genomics of the white-rot fungi, Phanerochaete carnosa and P. chrysosporium, to elucidate the genetic basis of the distinct wood types they colonize.</title>
        <authorList>
            <person name="Suzuki H."/>
            <person name="MacDonald J."/>
            <person name="Syed K."/>
            <person name="Salamov A."/>
            <person name="Hori C."/>
            <person name="Aerts A."/>
            <person name="Henrissat B."/>
            <person name="Wiebenga A."/>
            <person name="vanKuyk P.A."/>
            <person name="Barry K."/>
            <person name="Lindquist E."/>
            <person name="LaButti K."/>
            <person name="Lapidus A."/>
            <person name="Lucas S."/>
            <person name="Coutinho P."/>
            <person name="Gong Y."/>
            <person name="Samejima M."/>
            <person name="Mahadevan R."/>
            <person name="Abou-Zaid M."/>
            <person name="de Vries R.P."/>
            <person name="Igarashi K."/>
            <person name="Yadav J.S."/>
            <person name="Grigoriev I.V."/>
            <person name="Master E.R."/>
        </authorList>
    </citation>
    <scope>NUCLEOTIDE SEQUENCE [LARGE SCALE GENOMIC DNA]</scope>
    <source>
        <strain evidence="1 2">HHB-10118-sp</strain>
    </source>
</reference>
<dbReference type="GeneID" id="18909486"/>
<keyword evidence="2" id="KW-1185">Reference proteome</keyword>
<dbReference type="OrthoDB" id="2649950at2759"/>
<dbReference type="RefSeq" id="XP_007391846.1">
    <property type="nucleotide sequence ID" value="XM_007391784.1"/>
</dbReference>